<gene>
    <name evidence="2" type="ORF">J2851_006056</name>
</gene>
<evidence type="ECO:0000313" key="2">
    <source>
        <dbReference type="EMBL" id="MBP2296240.1"/>
    </source>
</evidence>
<proteinExistence type="predicted"/>
<feature type="region of interest" description="Disordered" evidence="1">
    <location>
        <begin position="50"/>
        <end position="95"/>
    </location>
</feature>
<dbReference type="RefSeq" id="WP_209771139.1">
    <property type="nucleotide sequence ID" value="NZ_JAGINP010000029.1"/>
</dbReference>
<dbReference type="SUPFAM" id="SSF52518">
    <property type="entry name" value="Thiamin diphosphate-binding fold (THDP-binding)"/>
    <property type="match status" value="1"/>
</dbReference>
<evidence type="ECO:0008006" key="4">
    <source>
        <dbReference type="Google" id="ProtNLM"/>
    </source>
</evidence>
<name>A0ABS4SUL0_9PROT</name>
<organism evidence="2 3">
    <name type="scientific">Azospirillum rugosum</name>
    <dbReference type="NCBI Taxonomy" id="416170"/>
    <lineage>
        <taxon>Bacteria</taxon>
        <taxon>Pseudomonadati</taxon>
        <taxon>Pseudomonadota</taxon>
        <taxon>Alphaproteobacteria</taxon>
        <taxon>Rhodospirillales</taxon>
        <taxon>Azospirillaceae</taxon>
        <taxon>Azospirillum</taxon>
    </lineage>
</organism>
<sequence>MPRNASEILVDTLVEWGRKMVFGLPGDVHPLNGLYDAKLDRTPVPAITGLQCDLRDVPAAREDPGDEERRPRPDQAGADDVPRQHPGVLTVRHAA</sequence>
<accession>A0ABS4SUL0</accession>
<reference evidence="2 3" key="1">
    <citation type="submission" date="2021-03" db="EMBL/GenBank/DDBJ databases">
        <title>Genomic Encyclopedia of Type Strains, Phase III (KMG-III): the genomes of soil and plant-associated and newly described type strains.</title>
        <authorList>
            <person name="Whitman W."/>
        </authorList>
    </citation>
    <scope>NUCLEOTIDE SEQUENCE [LARGE SCALE GENOMIC DNA]</scope>
    <source>
        <strain evidence="2 3">IMMIB AFH-6</strain>
    </source>
</reference>
<evidence type="ECO:0000256" key="1">
    <source>
        <dbReference type="SAM" id="MobiDB-lite"/>
    </source>
</evidence>
<dbReference type="EMBL" id="JAGINP010000029">
    <property type="protein sequence ID" value="MBP2296240.1"/>
    <property type="molecule type" value="Genomic_DNA"/>
</dbReference>
<comment type="caution">
    <text evidence="2">The sequence shown here is derived from an EMBL/GenBank/DDBJ whole genome shotgun (WGS) entry which is preliminary data.</text>
</comment>
<keyword evidence="3" id="KW-1185">Reference proteome</keyword>
<dbReference type="InterPro" id="IPR029061">
    <property type="entry name" value="THDP-binding"/>
</dbReference>
<feature type="compositionally biased region" description="Basic and acidic residues" evidence="1">
    <location>
        <begin position="53"/>
        <end position="73"/>
    </location>
</feature>
<dbReference type="Proteomes" id="UP000781958">
    <property type="component" value="Unassembled WGS sequence"/>
</dbReference>
<protein>
    <recommendedName>
        <fullName evidence="4">Thiamine pyrophosphate enzyme, N-terminal TPP binding domain</fullName>
    </recommendedName>
</protein>
<evidence type="ECO:0000313" key="3">
    <source>
        <dbReference type="Proteomes" id="UP000781958"/>
    </source>
</evidence>